<gene>
    <name evidence="1" type="ORF">FRUB_04233</name>
</gene>
<dbReference type="AlphaFoldDB" id="A0A225E0F6"/>
<keyword evidence="2" id="KW-1185">Reference proteome</keyword>
<accession>A0A225E0F6</accession>
<sequence length="78" mass="8624">MTNHIEFVQDWFAEVESTPGRLRQVAFRRGEKLFAMVRPVVTNQGQAPSANLKLADGTTALHIPLSRFSITGNLAWGA</sequence>
<reference evidence="2" key="1">
    <citation type="submission" date="2017-06" db="EMBL/GenBank/DDBJ databases">
        <title>Genome analysis of Fimbriiglobus ruber SP5, the first member of the order Planctomycetales with confirmed chitinolytic capability.</title>
        <authorList>
            <person name="Ravin N.V."/>
            <person name="Rakitin A.L."/>
            <person name="Ivanova A.A."/>
            <person name="Beletsky A.V."/>
            <person name="Kulichevskaya I.S."/>
            <person name="Mardanov A.V."/>
            <person name="Dedysh S.N."/>
        </authorList>
    </citation>
    <scope>NUCLEOTIDE SEQUENCE [LARGE SCALE GENOMIC DNA]</scope>
    <source>
        <strain evidence="2">SP5</strain>
    </source>
</reference>
<dbReference type="Proteomes" id="UP000214646">
    <property type="component" value="Unassembled WGS sequence"/>
</dbReference>
<organism evidence="1 2">
    <name type="scientific">Fimbriiglobus ruber</name>
    <dbReference type="NCBI Taxonomy" id="1908690"/>
    <lineage>
        <taxon>Bacteria</taxon>
        <taxon>Pseudomonadati</taxon>
        <taxon>Planctomycetota</taxon>
        <taxon>Planctomycetia</taxon>
        <taxon>Gemmatales</taxon>
        <taxon>Gemmataceae</taxon>
        <taxon>Fimbriiglobus</taxon>
    </lineage>
</organism>
<name>A0A225E0F6_9BACT</name>
<evidence type="ECO:0000313" key="1">
    <source>
        <dbReference type="EMBL" id="OWK42155.1"/>
    </source>
</evidence>
<comment type="caution">
    <text evidence="1">The sequence shown here is derived from an EMBL/GenBank/DDBJ whole genome shotgun (WGS) entry which is preliminary data.</text>
</comment>
<dbReference type="EMBL" id="NIDE01000005">
    <property type="protein sequence ID" value="OWK42155.1"/>
    <property type="molecule type" value="Genomic_DNA"/>
</dbReference>
<evidence type="ECO:0000313" key="2">
    <source>
        <dbReference type="Proteomes" id="UP000214646"/>
    </source>
</evidence>
<protein>
    <submittedName>
        <fullName evidence="1">Uncharacterized protein</fullName>
    </submittedName>
</protein>
<proteinExistence type="predicted"/>